<dbReference type="KEGG" id="psin:CAK95_01965"/>
<dbReference type="EMBL" id="CP021112">
    <property type="protein sequence ID" value="ARQ02707.1"/>
    <property type="molecule type" value="Genomic_DNA"/>
</dbReference>
<dbReference type="Proteomes" id="UP000194137">
    <property type="component" value="Chromosome"/>
</dbReference>
<protein>
    <submittedName>
        <fullName evidence="2">Uncharacterized protein</fullName>
    </submittedName>
</protein>
<name>A0A1W6ZZ88_9HYPH</name>
<dbReference type="OrthoDB" id="7596641at2"/>
<feature type="region of interest" description="Disordered" evidence="1">
    <location>
        <begin position="43"/>
        <end position="82"/>
    </location>
</feature>
<gene>
    <name evidence="2" type="ORF">CAK95_01965</name>
</gene>
<feature type="compositionally biased region" description="Basic and acidic residues" evidence="1">
    <location>
        <begin position="71"/>
        <end position="82"/>
    </location>
</feature>
<dbReference type="RefSeq" id="WP_086091139.1">
    <property type="nucleotide sequence ID" value="NZ_CP021112.1"/>
</dbReference>
<feature type="compositionally biased region" description="Basic and acidic residues" evidence="1">
    <location>
        <begin position="43"/>
        <end position="64"/>
    </location>
</feature>
<proteinExistence type="predicted"/>
<organism evidence="2 3">
    <name type="scientific">Pseudorhodoplanes sinuspersici</name>
    <dbReference type="NCBI Taxonomy" id="1235591"/>
    <lineage>
        <taxon>Bacteria</taxon>
        <taxon>Pseudomonadati</taxon>
        <taxon>Pseudomonadota</taxon>
        <taxon>Alphaproteobacteria</taxon>
        <taxon>Hyphomicrobiales</taxon>
        <taxon>Pseudorhodoplanes</taxon>
    </lineage>
</organism>
<dbReference type="InterPro" id="IPR018691">
    <property type="entry name" value="DUF2188"/>
</dbReference>
<evidence type="ECO:0000313" key="2">
    <source>
        <dbReference type="EMBL" id="ARQ02707.1"/>
    </source>
</evidence>
<reference evidence="2 3" key="1">
    <citation type="submission" date="2017-05" db="EMBL/GenBank/DDBJ databases">
        <title>Full genome sequence of Pseudorhodoplanes sinuspersici.</title>
        <authorList>
            <person name="Dastgheib S.M.M."/>
            <person name="Shavandi M."/>
            <person name="Tirandaz H."/>
        </authorList>
    </citation>
    <scope>NUCLEOTIDE SEQUENCE [LARGE SCALE GENOMIC DNA]</scope>
    <source>
        <strain evidence="2 3">RIPI110</strain>
    </source>
</reference>
<keyword evidence="3" id="KW-1185">Reference proteome</keyword>
<evidence type="ECO:0000256" key="1">
    <source>
        <dbReference type="SAM" id="MobiDB-lite"/>
    </source>
</evidence>
<accession>A0A1W6ZZ88</accession>
<dbReference type="Pfam" id="PF09954">
    <property type="entry name" value="DUF2188"/>
    <property type="match status" value="1"/>
</dbReference>
<dbReference type="STRING" id="1235591.CAK95_01965"/>
<dbReference type="AlphaFoldDB" id="A0A1W6ZZ88"/>
<evidence type="ECO:0000313" key="3">
    <source>
        <dbReference type="Proteomes" id="UP000194137"/>
    </source>
</evidence>
<sequence>MTHLTYRIVQHDGGWAYKVGDVFSESFPSHAAALKAAKKAAQEQRVPGRTEVIEWEDADGKWHTETAPGGDRPETDVDDTRG</sequence>